<feature type="transmembrane region" description="Helical" evidence="6">
    <location>
        <begin position="312"/>
        <end position="335"/>
    </location>
</feature>
<dbReference type="OrthoDB" id="8609648at2"/>
<keyword evidence="4 6" id="KW-1133">Transmembrane helix</keyword>
<feature type="transmembrane region" description="Helical" evidence="6">
    <location>
        <begin position="160"/>
        <end position="181"/>
    </location>
</feature>
<keyword evidence="2" id="KW-1003">Cell membrane</keyword>
<evidence type="ECO:0000313" key="8">
    <source>
        <dbReference type="Proteomes" id="UP000199315"/>
    </source>
</evidence>
<gene>
    <name evidence="7" type="ORF">SAMN05421730_100446</name>
</gene>
<proteinExistence type="predicted"/>
<dbReference type="PANTHER" id="PTHR30250">
    <property type="entry name" value="PST FAMILY PREDICTED COLANIC ACID TRANSPORTER"/>
    <property type="match status" value="1"/>
</dbReference>
<comment type="subcellular location">
    <subcellularLocation>
        <location evidence="1">Cell membrane</location>
        <topology evidence="1">Multi-pass membrane protein</topology>
    </subcellularLocation>
</comment>
<feature type="transmembrane region" description="Helical" evidence="6">
    <location>
        <begin position="379"/>
        <end position="396"/>
    </location>
</feature>
<dbReference type="Pfam" id="PF01943">
    <property type="entry name" value="Polysacc_synt"/>
    <property type="match status" value="1"/>
</dbReference>
<dbReference type="Proteomes" id="UP000199315">
    <property type="component" value="Unassembled WGS sequence"/>
</dbReference>
<dbReference type="RefSeq" id="WP_091231300.1">
    <property type="nucleotide sequence ID" value="NZ_FMKA01000004.1"/>
</dbReference>
<evidence type="ECO:0000256" key="6">
    <source>
        <dbReference type="SAM" id="Phobius"/>
    </source>
</evidence>
<evidence type="ECO:0000256" key="1">
    <source>
        <dbReference type="ARBA" id="ARBA00004651"/>
    </source>
</evidence>
<feature type="transmembrane region" description="Helical" evidence="6">
    <location>
        <begin position="437"/>
        <end position="463"/>
    </location>
</feature>
<feature type="transmembrane region" description="Helical" evidence="6">
    <location>
        <begin position="129"/>
        <end position="148"/>
    </location>
</feature>
<accession>A0A1D3TRE2</accession>
<keyword evidence="3 6" id="KW-0812">Transmembrane</keyword>
<feature type="transmembrane region" description="Helical" evidence="6">
    <location>
        <begin position="94"/>
        <end position="117"/>
    </location>
</feature>
<feature type="transmembrane region" description="Helical" evidence="6">
    <location>
        <begin position="469"/>
        <end position="488"/>
    </location>
</feature>
<evidence type="ECO:0000313" key="7">
    <source>
        <dbReference type="EMBL" id="SCP96257.1"/>
    </source>
</evidence>
<keyword evidence="5 6" id="KW-0472">Membrane</keyword>
<organism evidence="7 8">
    <name type="scientific">Anaerobium acetethylicum</name>
    <dbReference type="NCBI Taxonomy" id="1619234"/>
    <lineage>
        <taxon>Bacteria</taxon>
        <taxon>Bacillati</taxon>
        <taxon>Bacillota</taxon>
        <taxon>Clostridia</taxon>
        <taxon>Lachnospirales</taxon>
        <taxon>Lachnospiraceae</taxon>
        <taxon>Anaerobium</taxon>
    </lineage>
</organism>
<protein>
    <submittedName>
        <fullName evidence="7">Membrane protein involved in the export of O-antigen and teichoic acid</fullName>
    </submittedName>
</protein>
<feature type="transmembrane region" description="Helical" evidence="6">
    <location>
        <begin position="341"/>
        <end position="358"/>
    </location>
</feature>
<dbReference type="InterPro" id="IPR002797">
    <property type="entry name" value="Polysacc_synth"/>
</dbReference>
<name>A0A1D3TRE2_9FIRM</name>
<dbReference type="PANTHER" id="PTHR30250:SF26">
    <property type="entry name" value="PSMA PROTEIN"/>
    <property type="match status" value="1"/>
</dbReference>
<feature type="transmembrane region" description="Helical" evidence="6">
    <location>
        <begin position="15"/>
        <end position="38"/>
    </location>
</feature>
<reference evidence="7 8" key="1">
    <citation type="submission" date="2016-09" db="EMBL/GenBank/DDBJ databases">
        <authorList>
            <person name="Capua I."/>
            <person name="De Benedictis P."/>
            <person name="Joannis T."/>
            <person name="Lombin L.H."/>
            <person name="Cattoli G."/>
        </authorList>
    </citation>
    <scope>NUCLEOTIDE SEQUENCE [LARGE SCALE GENOMIC DNA]</scope>
    <source>
        <strain evidence="7 8">GluBS11</strain>
    </source>
</reference>
<sequence length="512" mass="57171">MKTESRIRNSIRNTAYVLAGQTVTIIMQFILRSVFIRYLSISYLGAEGLFTNILSVLSLTELGLGAALVTNMYKPLALKDTRSIRAHINAYRKVYALIGAVIGVAGLCLVPFLPYLIKDASAIEGLTSIYLLYLTDSVFTYFFAHYRAMLSANQQDYINTINRSIFIVLQVIVQIICLFLFRNFLLYLVIKIAFNLLAGFSISRTVRRMFPYLKEKDGSRITPEEKQTLVRNAVGIFSQRVGFTVMNGTDNIVISTFLGSVAVGLYSNYSLVVSTISTFIGLAMSAVQASIGNLCAVEESGKTRASFLNVDFVYFWIYSFASVCLSVLMTPFVRIWLGDRFEIGTAVIIVCVLNFYFANSRQAALAFATANGLLWKLKLKAIVEAVLNLVISIALVRPLGMLGVFVGTSISTLATSVWIEPYILYKYYFRESVLPHYIKYAGNLAATAAAYLACTFLGGLVPVAGLTGFLIRCIICIIVTNVLYIIFFHKTEQFRYLKDLIKMMLGDRRHRT</sequence>
<dbReference type="InterPro" id="IPR050833">
    <property type="entry name" value="Poly_Biosynth_Transport"/>
</dbReference>
<evidence type="ECO:0000256" key="3">
    <source>
        <dbReference type="ARBA" id="ARBA00022692"/>
    </source>
</evidence>
<evidence type="ECO:0000256" key="4">
    <source>
        <dbReference type="ARBA" id="ARBA00022989"/>
    </source>
</evidence>
<keyword evidence="8" id="KW-1185">Reference proteome</keyword>
<dbReference type="GO" id="GO:0005886">
    <property type="term" value="C:plasma membrane"/>
    <property type="evidence" value="ECO:0007669"/>
    <property type="project" value="UniProtKB-SubCell"/>
</dbReference>
<feature type="transmembrane region" description="Helical" evidence="6">
    <location>
        <begin position="50"/>
        <end position="73"/>
    </location>
</feature>
<evidence type="ECO:0000256" key="2">
    <source>
        <dbReference type="ARBA" id="ARBA00022475"/>
    </source>
</evidence>
<dbReference type="STRING" id="1619234.SAMN05421730_100446"/>
<dbReference type="AlphaFoldDB" id="A0A1D3TRE2"/>
<evidence type="ECO:0000256" key="5">
    <source>
        <dbReference type="ARBA" id="ARBA00023136"/>
    </source>
</evidence>
<feature type="transmembrane region" description="Helical" evidence="6">
    <location>
        <begin position="402"/>
        <end position="425"/>
    </location>
</feature>
<dbReference type="EMBL" id="FMKA01000004">
    <property type="protein sequence ID" value="SCP96257.1"/>
    <property type="molecule type" value="Genomic_DNA"/>
</dbReference>